<reference evidence="1 2" key="1">
    <citation type="submission" date="2020-08" db="EMBL/GenBank/DDBJ databases">
        <title>A Genomic Blueprint of the Chicken Gut Microbiome.</title>
        <authorList>
            <person name="Gilroy R."/>
            <person name="Ravi A."/>
            <person name="Getino M."/>
            <person name="Pursley I."/>
            <person name="Horton D.L."/>
            <person name="Alikhan N.-F."/>
            <person name="Baker D."/>
            <person name="Gharbi K."/>
            <person name="Hall N."/>
            <person name="Watson M."/>
            <person name="Adriaenssens E.M."/>
            <person name="Foster-Nyarko E."/>
            <person name="Jarju S."/>
            <person name="Secka A."/>
            <person name="Antonio M."/>
            <person name="Oren A."/>
            <person name="Chaudhuri R."/>
            <person name="La Ragione R.M."/>
            <person name="Hildebrand F."/>
            <person name="Pallen M.J."/>
        </authorList>
    </citation>
    <scope>NUCLEOTIDE SEQUENCE [LARGE SCALE GENOMIC DNA]</scope>
    <source>
        <strain evidence="1 2">Sa1BUA13</strain>
    </source>
</reference>
<dbReference type="RefSeq" id="WP_191714420.1">
    <property type="nucleotide sequence ID" value="NZ_JACSPU010000001.1"/>
</dbReference>
<protein>
    <recommendedName>
        <fullName evidence="3">DUF1259 domain-containing protein</fullName>
    </recommendedName>
</protein>
<gene>
    <name evidence="1" type="ORF">H9630_05340</name>
</gene>
<proteinExistence type="predicted"/>
<comment type="caution">
    <text evidence="1">The sequence shown here is derived from an EMBL/GenBank/DDBJ whole genome shotgun (WGS) entry which is preliminary data.</text>
</comment>
<evidence type="ECO:0008006" key="3">
    <source>
        <dbReference type="Google" id="ProtNLM"/>
    </source>
</evidence>
<sequence length="133" mass="14554">MIITEELAGTAEAVSKILGSEVECQDGTYQLKTKRSVYVKNSKVLDVSLSLDLDISFSLSDEGPDGSNEARVCLMPEELAAFTQALIAHPLYFPISYSQHMTMECGMYCIRLTSQEPPEVFAERLVAALDALG</sequence>
<keyword evidence="2" id="KW-1185">Reference proteome</keyword>
<evidence type="ECO:0000313" key="2">
    <source>
        <dbReference type="Proteomes" id="UP000658980"/>
    </source>
</evidence>
<organism evidence="1 2">
    <name type="scientific">Planococcus wigleyi</name>
    <dbReference type="NCBI Taxonomy" id="2762216"/>
    <lineage>
        <taxon>Bacteria</taxon>
        <taxon>Bacillati</taxon>
        <taxon>Bacillota</taxon>
        <taxon>Bacilli</taxon>
        <taxon>Bacillales</taxon>
        <taxon>Caryophanaceae</taxon>
        <taxon>Planococcus</taxon>
    </lineage>
</organism>
<evidence type="ECO:0000313" key="1">
    <source>
        <dbReference type="EMBL" id="MBD8014239.1"/>
    </source>
</evidence>
<name>A0ABR8WB48_9BACL</name>
<dbReference type="EMBL" id="JACSPU010000001">
    <property type="protein sequence ID" value="MBD8014239.1"/>
    <property type="molecule type" value="Genomic_DNA"/>
</dbReference>
<accession>A0ABR8WB48</accession>
<dbReference type="Proteomes" id="UP000658980">
    <property type="component" value="Unassembled WGS sequence"/>
</dbReference>